<gene>
    <name evidence="8" type="ORF">Cvel_10638</name>
</gene>
<dbReference type="Pfam" id="PF01428">
    <property type="entry name" value="zf-AN1"/>
    <property type="match status" value="2"/>
</dbReference>
<accession>A0A0G4I3N0</accession>
<evidence type="ECO:0000256" key="6">
    <source>
        <dbReference type="SAM" id="MobiDB-lite"/>
    </source>
</evidence>
<dbReference type="GO" id="GO:0008270">
    <property type="term" value="F:zinc ion binding"/>
    <property type="evidence" value="ECO:0007669"/>
    <property type="project" value="UniProtKB-KW"/>
</dbReference>
<dbReference type="AlphaFoldDB" id="A0A0G4I3N0"/>
<protein>
    <recommendedName>
        <fullName evidence="7">AN1-type domain-containing protein</fullName>
    </recommendedName>
</protein>
<sequence>MAHDSHIGEHCFLDICRQRDFLPFTCTACARKFCIAHFKPEAHGCPSTGSNDKRAFSCPLCLETIAYYANDDIEMVFNQHSQTTCKPHLYSARDAARKQVCPVPRCREKLTVVNSYVCKKCRTKVCVKHRFESDHDCQPPPSMASQALSWLMPSSSSSSSSASAKAKAKPSGTAASASSSAAGPLQSRKKDPQIRNFDVAAELRATAHRRQQQREGAGGRGGGSGDGGGGSANSRGVQQGGEGDGRRDTKKDDQQRETKDRKEQEEDGSGSGCTIS</sequence>
<evidence type="ECO:0000313" key="8">
    <source>
        <dbReference type="EMBL" id="CEM51461.1"/>
    </source>
</evidence>
<proteinExistence type="predicted"/>
<dbReference type="PANTHER" id="PTHR14677:SF20">
    <property type="entry name" value="ZINC FINGER AN1-TYPE CONTAINING 2A-RELATED"/>
    <property type="match status" value="1"/>
</dbReference>
<dbReference type="PROSITE" id="PS51039">
    <property type="entry name" value="ZF_AN1"/>
    <property type="match status" value="2"/>
</dbReference>
<feature type="compositionally biased region" description="Low complexity" evidence="6">
    <location>
        <begin position="153"/>
        <end position="184"/>
    </location>
</feature>
<keyword evidence="1" id="KW-0479">Metal-binding</keyword>
<evidence type="ECO:0000256" key="2">
    <source>
        <dbReference type="ARBA" id="ARBA00022737"/>
    </source>
</evidence>
<dbReference type="VEuPathDB" id="CryptoDB:Cvel_10638"/>
<dbReference type="SMART" id="SM00154">
    <property type="entry name" value="ZnF_AN1"/>
    <property type="match status" value="2"/>
</dbReference>
<evidence type="ECO:0000256" key="3">
    <source>
        <dbReference type="ARBA" id="ARBA00022771"/>
    </source>
</evidence>
<organism evidence="8">
    <name type="scientific">Chromera velia CCMP2878</name>
    <dbReference type="NCBI Taxonomy" id="1169474"/>
    <lineage>
        <taxon>Eukaryota</taxon>
        <taxon>Sar</taxon>
        <taxon>Alveolata</taxon>
        <taxon>Colpodellida</taxon>
        <taxon>Chromeraceae</taxon>
        <taxon>Chromera</taxon>
    </lineage>
</organism>
<feature type="region of interest" description="Disordered" evidence="6">
    <location>
        <begin position="207"/>
        <end position="276"/>
    </location>
</feature>
<dbReference type="PhylomeDB" id="A0A0G4I3N0"/>
<evidence type="ECO:0000256" key="1">
    <source>
        <dbReference type="ARBA" id="ARBA00022723"/>
    </source>
</evidence>
<dbReference type="SUPFAM" id="SSF118310">
    <property type="entry name" value="AN1-like Zinc finger"/>
    <property type="match status" value="2"/>
</dbReference>
<feature type="domain" description="AN1-type" evidence="7">
    <location>
        <begin position="5"/>
        <end position="53"/>
    </location>
</feature>
<keyword evidence="3 5" id="KW-0863">Zinc-finger</keyword>
<dbReference type="InterPro" id="IPR057357">
    <property type="entry name" value="Znf-C2H2_ZFAND2A/B"/>
</dbReference>
<keyword evidence="2" id="KW-0677">Repeat</keyword>
<evidence type="ECO:0000259" key="7">
    <source>
        <dbReference type="PROSITE" id="PS51039"/>
    </source>
</evidence>
<dbReference type="Pfam" id="PF25403">
    <property type="entry name" value="zf-C2H2_ZFAND2"/>
    <property type="match status" value="1"/>
</dbReference>
<feature type="compositionally biased region" description="Gly residues" evidence="6">
    <location>
        <begin position="216"/>
        <end position="231"/>
    </location>
</feature>
<feature type="compositionally biased region" description="Basic and acidic residues" evidence="6">
    <location>
        <begin position="243"/>
        <end position="264"/>
    </location>
</feature>
<feature type="domain" description="AN1-type" evidence="7">
    <location>
        <begin position="95"/>
        <end position="145"/>
    </location>
</feature>
<dbReference type="GO" id="GO:0005737">
    <property type="term" value="C:cytoplasm"/>
    <property type="evidence" value="ECO:0007669"/>
    <property type="project" value="TreeGrafter"/>
</dbReference>
<dbReference type="EMBL" id="CDMZ01004953">
    <property type="protein sequence ID" value="CEM51461.1"/>
    <property type="molecule type" value="Genomic_DNA"/>
</dbReference>
<dbReference type="InterPro" id="IPR035896">
    <property type="entry name" value="AN1-like_Znf"/>
</dbReference>
<reference evidence="8" key="1">
    <citation type="submission" date="2014-11" db="EMBL/GenBank/DDBJ databases">
        <authorList>
            <person name="Otto D Thomas"/>
            <person name="Naeem Raeece"/>
        </authorList>
    </citation>
    <scope>NUCLEOTIDE SEQUENCE</scope>
</reference>
<dbReference type="PANTHER" id="PTHR14677">
    <property type="entry name" value="ARSENITE INDUCUBLE RNA ASSOCIATED PROTEIN AIP-1-RELATED"/>
    <property type="match status" value="1"/>
</dbReference>
<evidence type="ECO:0000256" key="4">
    <source>
        <dbReference type="ARBA" id="ARBA00022833"/>
    </source>
</evidence>
<dbReference type="Gene3D" id="4.10.1110.10">
    <property type="entry name" value="AN1-like Zinc finger"/>
    <property type="match status" value="2"/>
</dbReference>
<dbReference type="InterPro" id="IPR000058">
    <property type="entry name" value="Znf_AN1"/>
</dbReference>
<feature type="region of interest" description="Disordered" evidence="6">
    <location>
        <begin position="151"/>
        <end position="194"/>
    </location>
</feature>
<keyword evidence="4" id="KW-0862">Zinc</keyword>
<evidence type="ECO:0000256" key="5">
    <source>
        <dbReference type="PROSITE-ProRule" id="PRU00449"/>
    </source>
</evidence>
<name>A0A0G4I3N0_9ALVE</name>